<dbReference type="Gene3D" id="3.30.70.240">
    <property type="match status" value="1"/>
</dbReference>
<accession>A0A6S7B7D7</accession>
<keyword evidence="3" id="KW-1185">Reference proteome</keyword>
<dbReference type="InterPro" id="IPR015269">
    <property type="entry name" value="UPF0029_Impact_C"/>
</dbReference>
<feature type="domain" description="UPF0029" evidence="1">
    <location>
        <begin position="28"/>
        <end position="83"/>
    </location>
</feature>
<sequence length="90" mass="10130">MRAYTDAIANAMQSAQRVERIAYTELAIEIDYSDETRVRHWLDQHGHTLAASAYGMKVGLVVRLPASTEASARNELRDLTHGRGVFRDVE</sequence>
<gene>
    <name evidence="2" type="ORF">LMG28138_02984</name>
</gene>
<proteinExistence type="predicted"/>
<dbReference type="GO" id="GO:0032561">
    <property type="term" value="F:guanyl ribonucleotide binding"/>
    <property type="evidence" value="ECO:0007669"/>
    <property type="project" value="UniProtKB-ARBA"/>
</dbReference>
<dbReference type="SUPFAM" id="SSF54980">
    <property type="entry name" value="EF-G C-terminal domain-like"/>
    <property type="match status" value="1"/>
</dbReference>
<evidence type="ECO:0000313" key="3">
    <source>
        <dbReference type="Proteomes" id="UP000494115"/>
    </source>
</evidence>
<evidence type="ECO:0000313" key="2">
    <source>
        <dbReference type="EMBL" id="CAB3790423.1"/>
    </source>
</evidence>
<dbReference type="Proteomes" id="UP000494115">
    <property type="component" value="Unassembled WGS sequence"/>
</dbReference>
<reference evidence="2 3" key="1">
    <citation type="submission" date="2020-04" db="EMBL/GenBank/DDBJ databases">
        <authorList>
            <person name="De Canck E."/>
        </authorList>
    </citation>
    <scope>NUCLEOTIDE SEQUENCE [LARGE SCALE GENOMIC DNA]</scope>
    <source>
        <strain evidence="2 3">LMG 28138</strain>
    </source>
</reference>
<dbReference type="Pfam" id="PF09186">
    <property type="entry name" value="DUF1949"/>
    <property type="match status" value="1"/>
</dbReference>
<protein>
    <recommendedName>
        <fullName evidence="1">UPF0029 domain-containing protein</fullName>
    </recommendedName>
</protein>
<dbReference type="AlphaFoldDB" id="A0A6S7B7D7"/>
<dbReference type="InterPro" id="IPR035647">
    <property type="entry name" value="EFG_III/V"/>
</dbReference>
<organism evidence="2 3">
    <name type="scientific">Pararobbsia alpina</name>
    <dbReference type="NCBI Taxonomy" id="621374"/>
    <lineage>
        <taxon>Bacteria</taxon>
        <taxon>Pseudomonadati</taxon>
        <taxon>Pseudomonadota</taxon>
        <taxon>Betaproteobacteria</taxon>
        <taxon>Burkholderiales</taxon>
        <taxon>Burkholderiaceae</taxon>
        <taxon>Pararobbsia</taxon>
    </lineage>
</organism>
<name>A0A6S7B7D7_9BURK</name>
<dbReference type="EMBL" id="CADIKM010000012">
    <property type="protein sequence ID" value="CAB3790423.1"/>
    <property type="molecule type" value="Genomic_DNA"/>
</dbReference>
<evidence type="ECO:0000259" key="1">
    <source>
        <dbReference type="Pfam" id="PF09186"/>
    </source>
</evidence>
<dbReference type="GO" id="GO:0017111">
    <property type="term" value="F:ribonucleoside triphosphate phosphatase activity"/>
    <property type="evidence" value="ECO:0007669"/>
    <property type="project" value="UniProtKB-ARBA"/>
</dbReference>